<comment type="caution">
    <text evidence="4">The sequence shown here is derived from an EMBL/GenBank/DDBJ whole genome shotgun (WGS) entry which is preliminary data.</text>
</comment>
<dbReference type="RefSeq" id="WP_008803489.1">
    <property type="nucleotide sequence ID" value="NZ_KQ235738.1"/>
</dbReference>
<feature type="compositionally biased region" description="Basic and acidic residues" evidence="1">
    <location>
        <begin position="156"/>
        <end position="171"/>
    </location>
</feature>
<proteinExistence type="predicted"/>
<name>A0A0M1VWL0_FUSVC</name>
<feature type="transmembrane region" description="Helical" evidence="2">
    <location>
        <begin position="21"/>
        <end position="40"/>
    </location>
</feature>
<keyword evidence="2" id="KW-1133">Transmembrane helix</keyword>
<dbReference type="InterPro" id="IPR005546">
    <property type="entry name" value="Autotransporte_beta"/>
</dbReference>
<evidence type="ECO:0000313" key="5">
    <source>
        <dbReference type="Proteomes" id="UP000004925"/>
    </source>
</evidence>
<organism evidence="4 5">
    <name type="scientific">Fusobacterium vincentii 4_1_13</name>
    <dbReference type="NCBI Taxonomy" id="469606"/>
    <lineage>
        <taxon>Bacteria</taxon>
        <taxon>Fusobacteriati</taxon>
        <taxon>Fusobacteriota</taxon>
        <taxon>Fusobacteriia</taxon>
        <taxon>Fusobacteriales</taxon>
        <taxon>Fusobacteriaceae</taxon>
        <taxon>Fusobacterium</taxon>
    </lineage>
</organism>
<evidence type="ECO:0000256" key="1">
    <source>
        <dbReference type="SAM" id="MobiDB-lite"/>
    </source>
</evidence>
<keyword evidence="2" id="KW-0472">Membrane</keyword>
<evidence type="ECO:0000313" key="4">
    <source>
        <dbReference type="EMBL" id="EEO41054.1"/>
    </source>
</evidence>
<dbReference type="InterPro" id="IPR053787">
    <property type="entry name" value="Autotransptr-assoc_N"/>
</dbReference>
<evidence type="ECO:0000256" key="2">
    <source>
        <dbReference type="SAM" id="Phobius"/>
    </source>
</evidence>
<dbReference type="Proteomes" id="UP000004925">
    <property type="component" value="Unassembled WGS sequence"/>
</dbReference>
<dbReference type="HOGENOM" id="CLU_000258_0_0_0"/>
<sequence>MKNNLSKVEKDLRSIARRFKTVRYSIGLAVLFLMLGINAFSEETVTREIIQNSVGNLQSKIETLKVENEKALKGLRLELVQLMEQGNQVVKSPWSSWQFGLNYMYSRWGGAYKGRGDKKEKYPYEGIFARSNDLFLRSISPDSDFYEKYTAASKERLKNSATTSDRKRQGLRDSSYGLENTLNQQEPIVQIELGASVRPREIVKSPVNVTAPRITVSPVTPFSKPSAPSEPTAPTIDIKGFDPAAPDVTAPDLPIAPTFNIQLGSYRNYMEQNFLHDPDGGRFSGDGKSYDTSENKTVNDTDLGITPTVIYAWATPSRYVRGAKFDSALLKAYFDYTNKNHGNGGGTLTVEGNLTIDSINPLTDRQKENETNAGRAHNAQPFLIGGSRVATLDNARGGATIKNRATINMVGPLVVGYEIQNDNDAGSDKREVINEGTLTDDKEKDLDDIGGLKKGQIGGGKNTLSDIIELTRPQNLGNDKITVTRTRDILNNDGTIKEKGGYTGYKIGMILTQELDTPNPGNNYYRLINDGKISFMGRNSIGIQVYAKPDNTPSTIIDVINKENGNGAGEITLGGIESYGLKLSSRILREANGRKSVFENRGKINIKGGDGSENSLSSGMAVLEDTTMMGSNFAIRAYKGMVVNKGTINVSGGKGNTGMILKVDAEDDITNDTNGIINVSGTANIGMRVDKGAVPTGASGTPEAINNGTINVSGSATKAKDGNIGMVAHKQAKAINNKHITFASGTKYGTGLLAKGAGAKIENKGGNAKITGSGLERTIGMSALQGTTGLNSGTIDLSGNRVTGVYNEGTFNMTGGLLKASGNQSISLYSKGSSSTTNITGGTIAAGDKAVGLYADGSTIGISNPTKLEAHNGGLMFYNYASNDPTNPSGRFNLTGNVEGDIKSGGTAFYFKGAASNTASFLNQMFNKGQASSTGKLKLKLEDGATLFVLDSPGGAPIKLSTVRTLGTALGDKVDISRTTSNKYKAYTVYKGSLEIDEAVNLDNETDNFYKMDFTASNVTINENINVTGSKAGKVIIAQANYNGATSSSTIKVTNKGKIDYSGNKSTALATDFGQVTNETSGTIRMSGDNSIGLYGAANSIVTNKGTIEMGKAGVGIWGANKLSDKYANRNINIVNSGTIRGISGEEGIFGIYAKNSHAGATSNISHSGNIDLSQAKKSTGIFMTKGTLNSSGNISVNEGSVGVNAEDSTVNVNGGTHTIGANSIGFNLKGNSSKLLANSGNISITGKGSVAYLFEGVNLTSGTNFKDNLTLTATNGYTYINLTNSVLNYKNQKTINNDDTIFINSKDSTVNLLEGNDISSTKNKVVGVYSEGGAISNAGKITLMGNGSSALYSKGSGTINGAPGKITIGANGSGIYVVNAGSTGSNYGEITIGAGSVGMRAENGRIKNYSTGKISSTAEKATGMSQSGNENLENEGTITLTGNQSVGMHSEGVTAAGHQMINKGIVTVGHSATATSPSIGMYAANTDKTTIINNGKVIAGNKSTGIYGGNVTLNNNSETSAGNGGIGVYSKGGTVDIKENAKISVGDTLGDKQEGVGVYLAGNNQTLNSDTDNLTIGKGSFGYVMTGQGNTVRTGKAGTTRMITLTHNSIFMYSADRTGTAVNYNNLRSTGDLNYGIYASGRVDNRGTIDFSQGIGNIGAYSYTKGATTTPNSIRNYGTINVSKSDLQTNPDDRKYGIGMAAGYSEESPAGSGRKVTRGIGSIENHGLIRVTTPDSIGMYATGKGSRIYNGPTGRIELSGRKRNIGIFAENGAEVVNEGTITTVGSGNVGQIGIGITSGATLINRGNIHVNAARGYGLFVAGGIVKNYGNITVAGGAQKTKEVSAADTSKALGDEGLDRVGIKSPAGASKGTITSNGKVKRPTIVRAIPNRKPSEIPKSSIGMYLDTSGINYTKPINNVGALAGLKQGDLIVGTEAADYTNSKYIQLGQDIIKPYNEMIRKSGIEKWSIYSASLTWMASITQLPDYTIRNAYLVKIPYTVFAGDKKTTRDTYNFTDGLEQRYGVEGLNSREKELFKKLNKIGNNERILLQQAFDEMMGHQYANVQQRIYATGQILDKEFDYLRDEWKTASKDSNKMKIFGTKGEYKTDTAGVIDYKNEAYGMAYVHENEDIKLGKGIGWYTGIVDNTFKFKDIGRSKEEQIQAKVGLLKSIPFDDNNSLNWTISGDIFVGYNKMHRKYLVVNEIFNARSKYYTYGVGIKNKISKDFRLSEDFSLVPYGSLNLEYGRVNKIKEKVGEIRLEVKENYYVSVNPEIGAELTYKHLLASRKTFRVGLGIAYENELGKVANGKNKARVAYTNADWFNIRGEKEDRKGNIKFDLNIGLDNQRVGVTANAGYDTKGHNVRGGLGLRVIF</sequence>
<gene>
    <name evidence="4" type="ORF">FSCG_01767</name>
</gene>
<dbReference type="Pfam" id="PF03797">
    <property type="entry name" value="Autotransporter"/>
    <property type="match status" value="1"/>
</dbReference>
<dbReference type="eggNOG" id="COG3210">
    <property type="taxonomic scope" value="Bacteria"/>
</dbReference>
<dbReference type="NCBIfam" id="NF033175">
    <property type="entry name" value="fuso_auto_Nterm"/>
    <property type="match status" value="1"/>
</dbReference>
<dbReference type="PROSITE" id="PS51208">
    <property type="entry name" value="AUTOTRANSPORTER"/>
    <property type="match status" value="1"/>
</dbReference>
<dbReference type="EMBL" id="ACDE02000023">
    <property type="protein sequence ID" value="EEO41054.1"/>
    <property type="molecule type" value="Genomic_DNA"/>
</dbReference>
<feature type="domain" description="Autotransporter" evidence="3">
    <location>
        <begin position="2079"/>
        <end position="2373"/>
    </location>
</feature>
<feature type="region of interest" description="Disordered" evidence="1">
    <location>
        <begin position="156"/>
        <end position="179"/>
    </location>
</feature>
<keyword evidence="2" id="KW-0812">Transmembrane</keyword>
<evidence type="ECO:0000259" key="3">
    <source>
        <dbReference type="PROSITE" id="PS51208"/>
    </source>
</evidence>
<dbReference type="SUPFAM" id="SSF103515">
    <property type="entry name" value="Autotransporter"/>
    <property type="match status" value="1"/>
</dbReference>
<reference evidence="4 5" key="1">
    <citation type="submission" date="2011-10" db="EMBL/GenBank/DDBJ databases">
        <title>The Genome Sequence of Fusobacterium sp. 4_1_13.</title>
        <authorList>
            <consortium name="The Broad Institute Genome Sequencing Platform"/>
            <person name="Earl A."/>
            <person name="Ward D."/>
            <person name="Feldgarden M."/>
            <person name="Gevers D."/>
            <person name="Strauss J."/>
            <person name="Ambrose C."/>
            <person name="Allen-Vercoe E."/>
            <person name="Young S.K."/>
            <person name="Zeng Q."/>
            <person name="Gargeya S."/>
            <person name="Fitzgerald M."/>
            <person name="Haas B."/>
            <person name="Abouelleil A."/>
            <person name="Alvarado L."/>
            <person name="Arachchi H.M."/>
            <person name="Berlin A."/>
            <person name="Brown A."/>
            <person name="Chapman S.B."/>
            <person name="Chen Z."/>
            <person name="Dunbar C."/>
            <person name="Freedman E."/>
            <person name="Gearin G."/>
            <person name="Goldberg J."/>
            <person name="Griggs A."/>
            <person name="Gujja S."/>
            <person name="Heiman D."/>
            <person name="Howarth C."/>
            <person name="Larson L."/>
            <person name="Lui A."/>
            <person name="MacDonald P.J."/>
            <person name="Montmayeur A."/>
            <person name="Murphy C."/>
            <person name="Neiman D."/>
            <person name="Pearson M."/>
            <person name="Priest M."/>
            <person name="Roberts A."/>
            <person name="Saif S."/>
            <person name="Shea T."/>
            <person name="Shenoy N."/>
            <person name="Sisk P."/>
            <person name="Stolte C."/>
            <person name="Sykes S."/>
            <person name="Wortman J."/>
            <person name="Nusbaum C."/>
            <person name="Birren B."/>
        </authorList>
    </citation>
    <scope>NUCLEOTIDE SEQUENCE [LARGE SCALE GENOMIC DNA]</scope>
    <source>
        <strain evidence="4 5">4_1_13</strain>
    </source>
</reference>
<dbReference type="InterPro" id="IPR036709">
    <property type="entry name" value="Autotransporte_beta_dom_sf"/>
</dbReference>
<protein>
    <recommendedName>
        <fullName evidence="3">Autotransporter domain-containing protein</fullName>
    </recommendedName>
</protein>
<accession>A0A0M1VWL0</accession>
<dbReference type="SMART" id="SM00869">
    <property type="entry name" value="Autotransporter"/>
    <property type="match status" value="1"/>
</dbReference>